<evidence type="ECO:0000256" key="2">
    <source>
        <dbReference type="SAM" id="Phobius"/>
    </source>
</evidence>
<reference evidence="4 5" key="1">
    <citation type="journal article" date="2016" name="Mol. Biol. Evol.">
        <title>Comparative Genomics of Early-Diverging Mushroom-Forming Fungi Provides Insights into the Origins of Lignocellulose Decay Capabilities.</title>
        <authorList>
            <person name="Nagy L.G."/>
            <person name="Riley R."/>
            <person name="Tritt A."/>
            <person name="Adam C."/>
            <person name="Daum C."/>
            <person name="Floudas D."/>
            <person name="Sun H."/>
            <person name="Yadav J.S."/>
            <person name="Pangilinan J."/>
            <person name="Larsson K.H."/>
            <person name="Matsuura K."/>
            <person name="Barry K."/>
            <person name="Labutti K."/>
            <person name="Kuo R."/>
            <person name="Ohm R.A."/>
            <person name="Bhattacharya S.S."/>
            <person name="Shirouzu T."/>
            <person name="Yoshinaga Y."/>
            <person name="Martin F.M."/>
            <person name="Grigoriev I.V."/>
            <person name="Hibbett D.S."/>
        </authorList>
    </citation>
    <scope>NUCLEOTIDE SEQUENCE [LARGE SCALE GENOMIC DNA]</scope>
    <source>
        <strain evidence="4 5">HHB12029</strain>
    </source>
</reference>
<gene>
    <name evidence="4" type="ORF">EXIGLDRAFT_720418</name>
</gene>
<feature type="transmembrane region" description="Helical" evidence="2">
    <location>
        <begin position="91"/>
        <end position="113"/>
    </location>
</feature>
<dbReference type="Proteomes" id="UP000077266">
    <property type="component" value="Unassembled WGS sequence"/>
</dbReference>
<proteinExistence type="predicted"/>
<name>A0A165NIN2_EXIGL</name>
<evidence type="ECO:0000256" key="1">
    <source>
        <dbReference type="SAM" id="MobiDB-lite"/>
    </source>
</evidence>
<feature type="domain" description="DUF6535" evidence="3">
    <location>
        <begin position="14"/>
        <end position="173"/>
    </location>
</feature>
<organism evidence="4 5">
    <name type="scientific">Exidia glandulosa HHB12029</name>
    <dbReference type="NCBI Taxonomy" id="1314781"/>
    <lineage>
        <taxon>Eukaryota</taxon>
        <taxon>Fungi</taxon>
        <taxon>Dikarya</taxon>
        <taxon>Basidiomycota</taxon>
        <taxon>Agaricomycotina</taxon>
        <taxon>Agaricomycetes</taxon>
        <taxon>Auriculariales</taxon>
        <taxon>Exidiaceae</taxon>
        <taxon>Exidia</taxon>
    </lineage>
</organism>
<feature type="compositionally biased region" description="Pro residues" evidence="1">
    <location>
        <begin position="484"/>
        <end position="506"/>
    </location>
</feature>
<sequence>MAGKAKDHNAFLERYKEAADEVDKTLLQEWGSDLDSLLFFAGLFSAVVTAFIVESYKLLQPDYTRLTYYAVRNAPAPYTPESFTVPSSARVVNGLWITSLTLSLLSALVIIMARQCLMNYAVLNRGSLYDWVMLRQYHFDGSTRWHLTEFFALLPVLLHLALFLFLVGLVVFFYGIEPLTARLTLGLVVTVAVLYLAALCIPFFSHDSPFRTTLSITARDTYFTVVDALLAVQRSRDDPWHRIPPFMEPQCFEAALNWFSAWTDSHADMVTIIDALDYNGANITIEPNTRLELEIYTFVDHALERACSSPYTEEDCFLACLRVGLTHLASEKMQTLLKEHEVPIILYTAAASDLELAATLLSEVASTINSLRGRSGGVVPLLRTLKCVAGMSNTMYTPDDATLGGVCVALLVDGRHDLLLLLRMFSAIFSLRTIDPSDACWLTFARRINASLTDEVRRALEQKAGYNALMGKLNDYYADVGFNPDPPTPPQTPQPMPMPVLPPTPSHHPSNAVP</sequence>
<evidence type="ECO:0000313" key="5">
    <source>
        <dbReference type="Proteomes" id="UP000077266"/>
    </source>
</evidence>
<accession>A0A165NIN2</accession>
<feature type="transmembrane region" description="Helical" evidence="2">
    <location>
        <begin position="37"/>
        <end position="56"/>
    </location>
</feature>
<keyword evidence="5" id="KW-1185">Reference proteome</keyword>
<keyword evidence="2" id="KW-0472">Membrane</keyword>
<evidence type="ECO:0000313" key="4">
    <source>
        <dbReference type="EMBL" id="KZW00802.1"/>
    </source>
</evidence>
<dbReference type="AlphaFoldDB" id="A0A165NIN2"/>
<dbReference type="Pfam" id="PF20153">
    <property type="entry name" value="DUF6535"/>
    <property type="match status" value="1"/>
</dbReference>
<protein>
    <recommendedName>
        <fullName evidence="3">DUF6535 domain-containing protein</fullName>
    </recommendedName>
</protein>
<feature type="transmembrane region" description="Helical" evidence="2">
    <location>
        <begin position="183"/>
        <end position="204"/>
    </location>
</feature>
<feature type="region of interest" description="Disordered" evidence="1">
    <location>
        <begin position="480"/>
        <end position="514"/>
    </location>
</feature>
<dbReference type="STRING" id="1314781.A0A165NIN2"/>
<dbReference type="EMBL" id="KV425898">
    <property type="protein sequence ID" value="KZW00802.1"/>
    <property type="molecule type" value="Genomic_DNA"/>
</dbReference>
<feature type="transmembrane region" description="Helical" evidence="2">
    <location>
        <begin position="150"/>
        <end position="176"/>
    </location>
</feature>
<evidence type="ECO:0000259" key="3">
    <source>
        <dbReference type="Pfam" id="PF20153"/>
    </source>
</evidence>
<keyword evidence="2" id="KW-1133">Transmembrane helix</keyword>
<dbReference type="InParanoid" id="A0A165NIN2"/>
<keyword evidence="2" id="KW-0812">Transmembrane</keyword>
<dbReference type="InterPro" id="IPR045338">
    <property type="entry name" value="DUF6535"/>
</dbReference>